<feature type="transmembrane region" description="Helical" evidence="1">
    <location>
        <begin position="84"/>
        <end position="103"/>
    </location>
</feature>
<comment type="caution">
    <text evidence="2">The sequence shown here is derived from an EMBL/GenBank/DDBJ whole genome shotgun (WGS) entry which is preliminary data.</text>
</comment>
<dbReference type="STRING" id="1121307.CLCY_8c00480"/>
<dbReference type="AlphaFoldDB" id="A0A0J8DBS2"/>
<protein>
    <submittedName>
        <fullName evidence="2">Sporulation protein YtrH</fullName>
    </submittedName>
</protein>
<dbReference type="OrthoDB" id="2381692at2"/>
<keyword evidence="1" id="KW-0812">Transmembrane</keyword>
<dbReference type="InterPro" id="IPR025689">
    <property type="entry name" value="Spore_YtrH"/>
</dbReference>
<evidence type="ECO:0000313" key="3">
    <source>
        <dbReference type="Proteomes" id="UP000036756"/>
    </source>
</evidence>
<gene>
    <name evidence="2" type="primary">ytrH</name>
    <name evidence="2" type="ORF">CLCY_8c00480</name>
</gene>
<sequence length="112" mass="12033">MINFISNIIYSFLISFGVIVGASAFGGLAAIINNQPPLKTIIDLAGSIKIWAVATALGGTFSTFEVLDEGVFKGEIRLVIKQMVYILVALLGANAGFYLVKLLHRCGQIWGE</sequence>
<organism evidence="2 3">
    <name type="scientific">Clostridium cylindrosporum DSM 605</name>
    <dbReference type="NCBI Taxonomy" id="1121307"/>
    <lineage>
        <taxon>Bacteria</taxon>
        <taxon>Bacillati</taxon>
        <taxon>Bacillota</taxon>
        <taxon>Clostridia</taxon>
        <taxon>Eubacteriales</taxon>
        <taxon>Clostridiaceae</taxon>
        <taxon>Clostridium</taxon>
    </lineage>
</organism>
<proteinExistence type="predicted"/>
<feature type="transmembrane region" description="Helical" evidence="1">
    <location>
        <begin position="12"/>
        <end position="32"/>
    </location>
</feature>
<keyword evidence="1" id="KW-0472">Membrane</keyword>
<dbReference type="Proteomes" id="UP000036756">
    <property type="component" value="Unassembled WGS sequence"/>
</dbReference>
<accession>A0A0J8DBS2</accession>
<dbReference type="RefSeq" id="WP_048569129.1">
    <property type="nucleotide sequence ID" value="NZ_LFVU01000001.1"/>
</dbReference>
<keyword evidence="3" id="KW-1185">Reference proteome</keyword>
<dbReference type="EMBL" id="LFVU01000001">
    <property type="protein sequence ID" value="KMT23312.1"/>
    <property type="molecule type" value="Genomic_DNA"/>
</dbReference>
<keyword evidence="1" id="KW-1133">Transmembrane helix</keyword>
<evidence type="ECO:0000256" key="1">
    <source>
        <dbReference type="SAM" id="Phobius"/>
    </source>
</evidence>
<reference evidence="2 3" key="1">
    <citation type="submission" date="2015-06" db="EMBL/GenBank/DDBJ databases">
        <title>Draft genome sequence of the purine-degrading Clostridium cylindrosporum HC-1 (DSM 605).</title>
        <authorList>
            <person name="Poehlein A."/>
            <person name="Schiel-Bengelsdorf B."/>
            <person name="Bengelsdorf F."/>
            <person name="Daniel R."/>
            <person name="Duerre P."/>
        </authorList>
    </citation>
    <scope>NUCLEOTIDE SEQUENCE [LARGE SCALE GENOMIC DNA]</scope>
    <source>
        <strain evidence="2 3">DSM 605</strain>
    </source>
</reference>
<feature type="transmembrane region" description="Helical" evidence="1">
    <location>
        <begin position="44"/>
        <end position="64"/>
    </location>
</feature>
<name>A0A0J8DBS2_CLOCY</name>
<dbReference type="Pfam" id="PF14034">
    <property type="entry name" value="Spore_YtrH"/>
    <property type="match status" value="1"/>
</dbReference>
<evidence type="ECO:0000313" key="2">
    <source>
        <dbReference type="EMBL" id="KMT23312.1"/>
    </source>
</evidence>
<dbReference type="PATRIC" id="fig|1121307.3.peg.2501"/>